<proteinExistence type="predicted"/>
<organism evidence="2 3">
    <name type="scientific">Tritrichomonas musculus</name>
    <dbReference type="NCBI Taxonomy" id="1915356"/>
    <lineage>
        <taxon>Eukaryota</taxon>
        <taxon>Metamonada</taxon>
        <taxon>Parabasalia</taxon>
        <taxon>Tritrichomonadida</taxon>
        <taxon>Tritrichomonadidae</taxon>
        <taxon>Tritrichomonas</taxon>
    </lineage>
</organism>
<evidence type="ECO:0000256" key="1">
    <source>
        <dbReference type="SAM" id="Coils"/>
    </source>
</evidence>
<protein>
    <submittedName>
        <fullName evidence="2">Uncharacterized protein</fullName>
    </submittedName>
</protein>
<name>A0ABR2KTC4_9EUKA</name>
<sequence length="533" mass="61571">MNHEQNLTRKGGGFSTPTFIDGPSIFLSNLTPKTYSNSDLQMKNSNFNSNNSSISNDIQRVKYELTNMVKTVSSKQDLELRQLINQLSQIQQDFKPKIMNLENQQGFNQKRIDDARQQIQKASIEDLQSLQAQYDHLISKFDRFNKVDFEAQMKPTSDDLFKINTRLAGLMETMYSSTRKLNENIQDTSEKIDYYISTQSSRITPLESIKNIIPRINSLEIHMIQLKELLTDSSYNYKNYSIKPGKSVQKIDELNSRLIDSIKELSRYCEVNTFELQTSLSNITNTYNQHDLQRKEVQKSLDSQLKLLIGIQERIKNTELNYNKKLNLITQNSNSVMHELKSKILSIQAQIAKSKNEFENEATNDINSLQDQLNTMIQKIKNSIKVSTDGNRSAQHEALIQESYIRKQIEGSENALIRIKAIEDQIQWCIDAISEVNKKRLTMNLKGSNTFILLKRISNLECRLQIAEKRLEKIDGIKPPNQPKVVCRVENILPLPQNTSKSDVIIKNFEKRAEKRKLPKIPEKLFPEENTSD</sequence>
<accession>A0ABR2KTC4</accession>
<feature type="coiled-coil region" evidence="1">
    <location>
        <begin position="337"/>
        <end position="379"/>
    </location>
</feature>
<dbReference type="EMBL" id="JAPFFF010000003">
    <property type="protein sequence ID" value="KAK8894093.1"/>
    <property type="molecule type" value="Genomic_DNA"/>
</dbReference>
<evidence type="ECO:0000313" key="2">
    <source>
        <dbReference type="EMBL" id="KAK8894093.1"/>
    </source>
</evidence>
<evidence type="ECO:0000313" key="3">
    <source>
        <dbReference type="Proteomes" id="UP001470230"/>
    </source>
</evidence>
<dbReference type="Proteomes" id="UP001470230">
    <property type="component" value="Unassembled WGS sequence"/>
</dbReference>
<reference evidence="2 3" key="1">
    <citation type="submission" date="2024-04" db="EMBL/GenBank/DDBJ databases">
        <title>Tritrichomonas musculus Genome.</title>
        <authorList>
            <person name="Alves-Ferreira E."/>
            <person name="Grigg M."/>
            <person name="Lorenzi H."/>
            <person name="Galac M."/>
        </authorList>
    </citation>
    <scope>NUCLEOTIDE SEQUENCE [LARGE SCALE GENOMIC DNA]</scope>
    <source>
        <strain evidence="2 3">EAF2021</strain>
    </source>
</reference>
<gene>
    <name evidence="2" type="ORF">M9Y10_022525</name>
</gene>
<keyword evidence="3" id="KW-1185">Reference proteome</keyword>
<comment type="caution">
    <text evidence="2">The sequence shown here is derived from an EMBL/GenBank/DDBJ whole genome shotgun (WGS) entry which is preliminary data.</text>
</comment>
<keyword evidence="1" id="KW-0175">Coiled coil</keyword>